<sequence length="112" mass="12364">MRVFEGFTFTILLLIGMRCSLVDGPRSLSRDRLESQEIQELVKSALKSSSPCFELVNIKSGAVHIGNGIKYQFQLLTAPKPTCNATYYGSHESNLTVHLPASQFARPVYSVG</sequence>
<dbReference type="EMBL" id="CABIJS010000333">
    <property type="protein sequence ID" value="VUZ49832.1"/>
    <property type="molecule type" value="Genomic_DNA"/>
</dbReference>
<evidence type="ECO:0000256" key="1">
    <source>
        <dbReference type="SAM" id="SignalP"/>
    </source>
</evidence>
<name>A0A564YRB8_HYMDI</name>
<dbReference type="AlphaFoldDB" id="A0A564YRB8"/>
<protein>
    <recommendedName>
        <fullName evidence="4">Cystatin domain-containing protein</fullName>
    </recommendedName>
</protein>
<keyword evidence="1" id="KW-0732">Signal</keyword>
<proteinExistence type="predicted"/>
<reference evidence="2 3" key="1">
    <citation type="submission" date="2019-07" db="EMBL/GenBank/DDBJ databases">
        <authorList>
            <person name="Jastrzebski P J."/>
            <person name="Paukszto L."/>
            <person name="Jastrzebski P J."/>
        </authorList>
    </citation>
    <scope>NUCLEOTIDE SEQUENCE [LARGE SCALE GENOMIC DNA]</scope>
    <source>
        <strain evidence="2 3">WMS-il1</strain>
    </source>
</reference>
<evidence type="ECO:0000313" key="2">
    <source>
        <dbReference type="EMBL" id="VUZ49832.1"/>
    </source>
</evidence>
<keyword evidence="3" id="KW-1185">Reference proteome</keyword>
<feature type="signal peptide" evidence="1">
    <location>
        <begin position="1"/>
        <end position="24"/>
    </location>
</feature>
<gene>
    <name evidence="2" type="ORF">WMSIL1_LOCUS8904</name>
</gene>
<organism evidence="2 3">
    <name type="scientific">Hymenolepis diminuta</name>
    <name type="common">Rat tapeworm</name>
    <dbReference type="NCBI Taxonomy" id="6216"/>
    <lineage>
        <taxon>Eukaryota</taxon>
        <taxon>Metazoa</taxon>
        <taxon>Spiralia</taxon>
        <taxon>Lophotrochozoa</taxon>
        <taxon>Platyhelminthes</taxon>
        <taxon>Cestoda</taxon>
        <taxon>Eucestoda</taxon>
        <taxon>Cyclophyllidea</taxon>
        <taxon>Hymenolepididae</taxon>
        <taxon>Hymenolepis</taxon>
    </lineage>
</organism>
<evidence type="ECO:0008006" key="4">
    <source>
        <dbReference type="Google" id="ProtNLM"/>
    </source>
</evidence>
<evidence type="ECO:0000313" key="3">
    <source>
        <dbReference type="Proteomes" id="UP000321570"/>
    </source>
</evidence>
<dbReference type="Proteomes" id="UP000321570">
    <property type="component" value="Unassembled WGS sequence"/>
</dbReference>
<accession>A0A564YRB8</accession>
<feature type="chain" id="PRO_5022138933" description="Cystatin domain-containing protein" evidence="1">
    <location>
        <begin position="25"/>
        <end position="112"/>
    </location>
</feature>